<reference evidence="10 11" key="1">
    <citation type="submission" date="2022-10" db="EMBL/GenBank/DDBJ databases">
        <title>High-quality genome sequences of two octocoral-associated bacteria, Endozoicomonas euniceicola EF212 and Endozoicomonas gorgoniicola PS125.</title>
        <authorList>
            <person name="Chiou Y.-J."/>
            <person name="Chen Y.-H."/>
        </authorList>
    </citation>
    <scope>NUCLEOTIDE SEQUENCE [LARGE SCALE GENOMIC DNA]</scope>
    <source>
        <strain evidence="10 11">PS125</strain>
    </source>
</reference>
<evidence type="ECO:0000256" key="4">
    <source>
        <dbReference type="ARBA" id="ARBA00022475"/>
    </source>
</evidence>
<feature type="transmembrane region" description="Helical" evidence="8">
    <location>
        <begin position="206"/>
        <end position="227"/>
    </location>
</feature>
<dbReference type="InterPro" id="IPR001463">
    <property type="entry name" value="Na/Ala_symport"/>
</dbReference>
<comment type="caution">
    <text evidence="10">The sequence shown here is derived from an EMBL/GenBank/DDBJ whole genome shotgun (WGS) entry which is preliminary data.</text>
</comment>
<evidence type="ECO:0000256" key="1">
    <source>
        <dbReference type="ARBA" id="ARBA00004651"/>
    </source>
</evidence>
<feature type="compositionally biased region" description="Acidic residues" evidence="9">
    <location>
        <begin position="474"/>
        <end position="483"/>
    </location>
</feature>
<feature type="transmembrane region" description="Helical" evidence="8">
    <location>
        <begin position="233"/>
        <end position="257"/>
    </location>
</feature>
<keyword evidence="5 8" id="KW-0812">Transmembrane</keyword>
<dbReference type="PANTHER" id="PTHR30330:SF1">
    <property type="entry name" value="AMINO-ACID CARRIER PROTEIN ALST"/>
    <property type="match status" value="1"/>
</dbReference>
<sequence length="511" mass="55240">MSGMIDAITSVLWGYLLIYLLLGAGVYFTLRSRFVQIRYFIHAWKIMFASRRTEKNEVSSFQALCTSLAAHVGTGNLAGVAIAIYIGGPGAVFWMWVVALLGMSSSYIENTLAQLYKTNNNDGTFRGGPAYYIQKALGLRWLGMLFSSLLLITFGFVFNMVHANSVAASVSVYTDISIEYIGLFFALITCLIIFRGIHTITRFAEIVVPFMALGYFLIAMVVVLMRLEDIPAVLSLIISHAFGLEQAVGGGIGYSVAQAVMQGVKRGLFSNEAGMGSGPNAAATATPWPHHPAAQGIISMTSVFIDTIVICTATAAIVLLSGQLETGNTLNGIQLTQASLGSIVGPWGAWFITGAVILFGFTSVVANYYYGESNLLFMKNNRKLLFLYRLAVVTLVYLGAVSSLESVWILADLSMGLMALINLVVIVLLSGPALQVLKDYDQQLQAGKTPVFNRKHFPFLNQTIDSDVWTSGSDEPDDLDEGSDSTSSEATPPETALPKAADDTNQLPDRS</sequence>
<evidence type="ECO:0000256" key="8">
    <source>
        <dbReference type="RuleBase" id="RU363064"/>
    </source>
</evidence>
<accession>A0ABT3N2X8</accession>
<name>A0ABT3N2X8_9GAMM</name>
<evidence type="ECO:0000313" key="11">
    <source>
        <dbReference type="Proteomes" id="UP001209854"/>
    </source>
</evidence>
<dbReference type="PANTHER" id="PTHR30330">
    <property type="entry name" value="AGSS FAMILY TRANSPORTER, SODIUM-ALANINE"/>
    <property type="match status" value="1"/>
</dbReference>
<comment type="similarity">
    <text evidence="2 8">Belongs to the alanine or glycine:cation symporter (AGCS) (TC 2.A.25) family.</text>
</comment>
<keyword evidence="3 8" id="KW-0813">Transport</keyword>
<evidence type="ECO:0000256" key="9">
    <source>
        <dbReference type="SAM" id="MobiDB-lite"/>
    </source>
</evidence>
<organism evidence="10 11">
    <name type="scientific">Endozoicomonas gorgoniicola</name>
    <dbReference type="NCBI Taxonomy" id="1234144"/>
    <lineage>
        <taxon>Bacteria</taxon>
        <taxon>Pseudomonadati</taxon>
        <taxon>Pseudomonadota</taxon>
        <taxon>Gammaproteobacteria</taxon>
        <taxon>Oceanospirillales</taxon>
        <taxon>Endozoicomonadaceae</taxon>
        <taxon>Endozoicomonas</taxon>
    </lineage>
</organism>
<comment type="subcellular location">
    <subcellularLocation>
        <location evidence="8">Cell inner membrane</location>
        <topology evidence="8">Multi-pass membrane protein</topology>
    </subcellularLocation>
    <subcellularLocation>
        <location evidence="1">Cell membrane</location>
        <topology evidence="1">Multi-pass membrane protein</topology>
    </subcellularLocation>
</comment>
<keyword evidence="8" id="KW-0769">Symport</keyword>
<dbReference type="PROSITE" id="PS00873">
    <property type="entry name" value="NA_ALANINE_SYMP"/>
    <property type="match status" value="1"/>
</dbReference>
<keyword evidence="8" id="KW-0997">Cell inner membrane</keyword>
<feature type="transmembrane region" description="Helical" evidence="8">
    <location>
        <begin position="344"/>
        <end position="370"/>
    </location>
</feature>
<keyword evidence="4" id="KW-1003">Cell membrane</keyword>
<keyword evidence="11" id="KW-1185">Reference proteome</keyword>
<dbReference type="NCBIfam" id="TIGR00835">
    <property type="entry name" value="agcS"/>
    <property type="match status" value="1"/>
</dbReference>
<feature type="transmembrane region" description="Helical" evidence="8">
    <location>
        <begin position="303"/>
        <end position="324"/>
    </location>
</feature>
<evidence type="ECO:0000256" key="3">
    <source>
        <dbReference type="ARBA" id="ARBA00022448"/>
    </source>
</evidence>
<gene>
    <name evidence="10" type="ORF">NX722_25815</name>
</gene>
<dbReference type="Gene3D" id="1.20.1740.10">
    <property type="entry name" value="Amino acid/polyamine transporter I"/>
    <property type="match status" value="1"/>
</dbReference>
<dbReference type="EMBL" id="JAPFCC010000001">
    <property type="protein sequence ID" value="MCW7555983.1"/>
    <property type="molecule type" value="Genomic_DNA"/>
</dbReference>
<feature type="transmembrane region" description="Helical" evidence="8">
    <location>
        <begin position="137"/>
        <end position="158"/>
    </location>
</feature>
<evidence type="ECO:0000256" key="6">
    <source>
        <dbReference type="ARBA" id="ARBA00022989"/>
    </source>
</evidence>
<evidence type="ECO:0000313" key="10">
    <source>
        <dbReference type="EMBL" id="MCW7555983.1"/>
    </source>
</evidence>
<protein>
    <submittedName>
        <fullName evidence="10">Alanine:cation symporter family protein</fullName>
    </submittedName>
</protein>
<keyword evidence="7 8" id="KW-0472">Membrane</keyword>
<dbReference type="Pfam" id="PF01235">
    <property type="entry name" value="Na_Ala_symp"/>
    <property type="match status" value="1"/>
</dbReference>
<feature type="region of interest" description="Disordered" evidence="9">
    <location>
        <begin position="467"/>
        <end position="511"/>
    </location>
</feature>
<dbReference type="PRINTS" id="PR00175">
    <property type="entry name" value="NAALASMPORT"/>
</dbReference>
<keyword evidence="6 8" id="KW-1133">Transmembrane helix</keyword>
<feature type="transmembrane region" description="Helical" evidence="8">
    <location>
        <begin position="178"/>
        <end position="194"/>
    </location>
</feature>
<evidence type="ECO:0000256" key="5">
    <source>
        <dbReference type="ARBA" id="ARBA00022692"/>
    </source>
</evidence>
<dbReference type="Proteomes" id="UP001209854">
    <property type="component" value="Unassembled WGS sequence"/>
</dbReference>
<evidence type="ECO:0000256" key="2">
    <source>
        <dbReference type="ARBA" id="ARBA00009261"/>
    </source>
</evidence>
<dbReference type="RefSeq" id="WP_262565715.1">
    <property type="nucleotide sequence ID" value="NZ_JAPFCC010000001.1"/>
</dbReference>
<proteinExistence type="inferred from homology"/>
<feature type="transmembrane region" description="Helical" evidence="8">
    <location>
        <begin position="390"/>
        <end position="411"/>
    </location>
</feature>
<feature type="transmembrane region" description="Helical" evidence="8">
    <location>
        <begin position="417"/>
        <end position="437"/>
    </location>
</feature>
<evidence type="ECO:0000256" key="7">
    <source>
        <dbReference type="ARBA" id="ARBA00023136"/>
    </source>
</evidence>
<feature type="transmembrane region" description="Helical" evidence="8">
    <location>
        <begin position="12"/>
        <end position="30"/>
    </location>
</feature>